<evidence type="ECO:0000256" key="14">
    <source>
        <dbReference type="SAM" id="Phobius"/>
    </source>
</evidence>
<evidence type="ECO:0000256" key="6">
    <source>
        <dbReference type="ARBA" id="ARBA00022723"/>
    </source>
</evidence>
<organism evidence="15 16">
    <name type="scientific">Periconia macrospinosa</name>
    <dbReference type="NCBI Taxonomy" id="97972"/>
    <lineage>
        <taxon>Eukaryota</taxon>
        <taxon>Fungi</taxon>
        <taxon>Dikarya</taxon>
        <taxon>Ascomycota</taxon>
        <taxon>Pezizomycotina</taxon>
        <taxon>Dothideomycetes</taxon>
        <taxon>Pleosporomycetidae</taxon>
        <taxon>Pleosporales</taxon>
        <taxon>Massarineae</taxon>
        <taxon>Periconiaceae</taxon>
        <taxon>Periconia</taxon>
    </lineage>
</organism>
<dbReference type="CDD" id="cd11061">
    <property type="entry name" value="CYP67-like"/>
    <property type="match status" value="1"/>
</dbReference>
<dbReference type="EMBL" id="KZ805483">
    <property type="protein sequence ID" value="PVH95828.1"/>
    <property type="molecule type" value="Genomic_DNA"/>
</dbReference>
<keyword evidence="11 14" id="KW-0472">Membrane</keyword>
<dbReference type="Proteomes" id="UP000244855">
    <property type="component" value="Unassembled WGS sequence"/>
</dbReference>
<evidence type="ECO:0000256" key="12">
    <source>
        <dbReference type="PIRSR" id="PIRSR602401-1"/>
    </source>
</evidence>
<evidence type="ECO:0000256" key="9">
    <source>
        <dbReference type="ARBA" id="ARBA00023004"/>
    </source>
</evidence>
<dbReference type="InterPro" id="IPR017972">
    <property type="entry name" value="Cyt_P450_CS"/>
</dbReference>
<dbReference type="PANTHER" id="PTHR24305">
    <property type="entry name" value="CYTOCHROME P450"/>
    <property type="match status" value="1"/>
</dbReference>
<evidence type="ECO:0000256" key="13">
    <source>
        <dbReference type="RuleBase" id="RU000461"/>
    </source>
</evidence>
<feature type="binding site" description="axial binding residue" evidence="12">
    <location>
        <position position="482"/>
    </location>
    <ligand>
        <name>heme</name>
        <dbReference type="ChEBI" id="CHEBI:30413"/>
    </ligand>
    <ligandPart>
        <name>Fe</name>
        <dbReference type="ChEBI" id="CHEBI:18248"/>
    </ligandPart>
</feature>
<dbReference type="AlphaFoldDB" id="A0A2V1DCQ9"/>
<evidence type="ECO:0000256" key="8">
    <source>
        <dbReference type="ARBA" id="ARBA00023002"/>
    </source>
</evidence>
<dbReference type="GO" id="GO:0005506">
    <property type="term" value="F:iron ion binding"/>
    <property type="evidence" value="ECO:0007669"/>
    <property type="project" value="InterPro"/>
</dbReference>
<keyword evidence="6 12" id="KW-0479">Metal-binding</keyword>
<evidence type="ECO:0000256" key="7">
    <source>
        <dbReference type="ARBA" id="ARBA00022989"/>
    </source>
</evidence>
<name>A0A2V1DCQ9_9PLEO</name>
<dbReference type="SUPFAM" id="SSF48264">
    <property type="entry name" value="Cytochrome P450"/>
    <property type="match status" value="1"/>
</dbReference>
<accession>A0A2V1DCQ9</accession>
<keyword evidence="5 14" id="KW-0812">Transmembrane</keyword>
<protein>
    <submittedName>
        <fullName evidence="15">Cytochrome P450 monooxygenase-like protein</fullName>
    </submittedName>
</protein>
<dbReference type="PRINTS" id="PR00385">
    <property type="entry name" value="P450"/>
</dbReference>
<evidence type="ECO:0000256" key="4">
    <source>
        <dbReference type="ARBA" id="ARBA00022617"/>
    </source>
</evidence>
<feature type="transmembrane region" description="Helical" evidence="14">
    <location>
        <begin position="60"/>
        <end position="81"/>
    </location>
</feature>
<feature type="transmembrane region" description="Helical" evidence="14">
    <location>
        <begin position="32"/>
        <end position="48"/>
    </location>
</feature>
<reference evidence="15 16" key="1">
    <citation type="journal article" date="2018" name="Sci. Rep.">
        <title>Comparative genomics provides insights into the lifestyle and reveals functional heterogeneity of dark septate endophytic fungi.</title>
        <authorList>
            <person name="Knapp D.G."/>
            <person name="Nemeth J.B."/>
            <person name="Barry K."/>
            <person name="Hainaut M."/>
            <person name="Henrissat B."/>
            <person name="Johnson J."/>
            <person name="Kuo A."/>
            <person name="Lim J.H.P."/>
            <person name="Lipzen A."/>
            <person name="Nolan M."/>
            <person name="Ohm R.A."/>
            <person name="Tamas L."/>
            <person name="Grigoriev I.V."/>
            <person name="Spatafora J.W."/>
            <person name="Nagy L.G."/>
            <person name="Kovacs G.M."/>
        </authorList>
    </citation>
    <scope>NUCLEOTIDE SEQUENCE [LARGE SCALE GENOMIC DNA]</scope>
    <source>
        <strain evidence="15 16">DSE2036</strain>
    </source>
</reference>
<keyword evidence="16" id="KW-1185">Reference proteome</keyword>
<dbReference type="InterPro" id="IPR036396">
    <property type="entry name" value="Cyt_P450_sf"/>
</dbReference>
<dbReference type="GO" id="GO:0004497">
    <property type="term" value="F:monooxygenase activity"/>
    <property type="evidence" value="ECO:0007669"/>
    <property type="project" value="UniProtKB-KW"/>
</dbReference>
<evidence type="ECO:0000256" key="11">
    <source>
        <dbReference type="ARBA" id="ARBA00023136"/>
    </source>
</evidence>
<dbReference type="InterPro" id="IPR002401">
    <property type="entry name" value="Cyt_P450_E_grp-I"/>
</dbReference>
<evidence type="ECO:0000313" key="15">
    <source>
        <dbReference type="EMBL" id="PVH95828.1"/>
    </source>
</evidence>
<dbReference type="PRINTS" id="PR00463">
    <property type="entry name" value="EP450I"/>
</dbReference>
<proteinExistence type="inferred from homology"/>
<evidence type="ECO:0000256" key="2">
    <source>
        <dbReference type="ARBA" id="ARBA00004370"/>
    </source>
</evidence>
<gene>
    <name evidence="15" type="ORF">DM02DRAFT_600227</name>
</gene>
<comment type="subcellular location">
    <subcellularLocation>
        <location evidence="2">Membrane</location>
    </subcellularLocation>
</comment>
<dbReference type="InterPro" id="IPR001128">
    <property type="entry name" value="Cyt_P450"/>
</dbReference>
<evidence type="ECO:0000256" key="1">
    <source>
        <dbReference type="ARBA" id="ARBA00001971"/>
    </source>
</evidence>
<comment type="similarity">
    <text evidence="3 13">Belongs to the cytochrome P450 family.</text>
</comment>
<dbReference type="STRING" id="97972.A0A2V1DCQ9"/>
<dbReference type="GO" id="GO:0016020">
    <property type="term" value="C:membrane"/>
    <property type="evidence" value="ECO:0007669"/>
    <property type="project" value="UniProtKB-SubCell"/>
</dbReference>
<sequence>MIQAILAFIAGLVAHHGFFIRGEWHLRIEKILATHLLVASLLVLLMKQNTDAFAEVFQSLGRIIVFYLTSLFGSITIYRLFFHRLSHFPGPKLAAVSKLWHVFHILDSKNFRFMQRIHHQYGDFVRTGPNEIAIFHPDGLYALDGWNNENSKDVWYDLLHPMSSAIFTRDPQDHKERRKPWAQSFSRKSMGLFHPRIATISDKLVRCIERHEGEATNVCETMRWFALDIVGEIMFGEDFKMLDTQINIPFTTHRARAIAVLGPFADALWIARLAFVVLPFSPRARDYTKTVEFAYSQIKERMQRGPKDKKFDMSSLFIEEYHSLKSSKTLEERNNLLAGSVVSAVMAGSETTQAALIATWWFLAKYPTHADKIRSEVCNIDIDNHDALAALPHLNGVVNEVLRLVPPALTGTPRVTGPNGLVVDGTFIPPFTKVVAPRYVIKRRDSAFVHPDEFIPERWYSRPELILHSRAFAPFSYGTRQCLGKPLAYAELRLVTAKLVHLFNVRFAPGYDEDIMWRDMRDQATAQPGKLMCVFERRTQADSTVNVNKGT</sequence>
<dbReference type="PANTHER" id="PTHR24305:SF112">
    <property type="entry name" value="L-ORNITHINE-N5-MONOOXYGENASE (EUROFUNG)"/>
    <property type="match status" value="1"/>
</dbReference>
<keyword evidence="8 13" id="KW-0560">Oxidoreductase</keyword>
<comment type="cofactor">
    <cofactor evidence="1 12">
        <name>heme</name>
        <dbReference type="ChEBI" id="CHEBI:30413"/>
    </cofactor>
</comment>
<keyword evidence="9 12" id="KW-0408">Iron</keyword>
<dbReference type="InterPro" id="IPR050121">
    <property type="entry name" value="Cytochrome_P450_monoxygenase"/>
</dbReference>
<keyword evidence="10 13" id="KW-0503">Monooxygenase</keyword>
<evidence type="ECO:0000256" key="3">
    <source>
        <dbReference type="ARBA" id="ARBA00010617"/>
    </source>
</evidence>
<dbReference type="Pfam" id="PF00067">
    <property type="entry name" value="p450"/>
    <property type="match status" value="1"/>
</dbReference>
<evidence type="ECO:0000256" key="10">
    <source>
        <dbReference type="ARBA" id="ARBA00023033"/>
    </source>
</evidence>
<dbReference type="Gene3D" id="1.10.630.10">
    <property type="entry name" value="Cytochrome P450"/>
    <property type="match status" value="1"/>
</dbReference>
<dbReference type="GO" id="GO:0020037">
    <property type="term" value="F:heme binding"/>
    <property type="evidence" value="ECO:0007669"/>
    <property type="project" value="InterPro"/>
</dbReference>
<evidence type="ECO:0000256" key="5">
    <source>
        <dbReference type="ARBA" id="ARBA00022692"/>
    </source>
</evidence>
<keyword evidence="7 14" id="KW-1133">Transmembrane helix</keyword>
<evidence type="ECO:0000313" key="16">
    <source>
        <dbReference type="Proteomes" id="UP000244855"/>
    </source>
</evidence>
<dbReference type="GO" id="GO:0016705">
    <property type="term" value="F:oxidoreductase activity, acting on paired donors, with incorporation or reduction of molecular oxygen"/>
    <property type="evidence" value="ECO:0007669"/>
    <property type="project" value="InterPro"/>
</dbReference>
<dbReference type="OrthoDB" id="6692864at2759"/>
<keyword evidence="4 12" id="KW-0349">Heme</keyword>
<dbReference type="PROSITE" id="PS00086">
    <property type="entry name" value="CYTOCHROME_P450"/>
    <property type="match status" value="1"/>
</dbReference>